<evidence type="ECO:0000256" key="2">
    <source>
        <dbReference type="ARBA" id="ARBA00022737"/>
    </source>
</evidence>
<dbReference type="PROSITE" id="PS00101">
    <property type="entry name" value="HEXAPEP_TRANSFERASES"/>
    <property type="match status" value="1"/>
</dbReference>
<proteinExistence type="predicted"/>
<dbReference type="InterPro" id="IPR051159">
    <property type="entry name" value="Hexapeptide_acetyltransf"/>
</dbReference>
<dbReference type="InterPro" id="IPR011004">
    <property type="entry name" value="Trimer_LpxA-like_sf"/>
</dbReference>
<evidence type="ECO:0000313" key="4">
    <source>
        <dbReference type="EMBL" id="GGX84036.1"/>
    </source>
</evidence>
<dbReference type="InterPro" id="IPR001451">
    <property type="entry name" value="Hexapep"/>
</dbReference>
<reference evidence="5" key="1">
    <citation type="journal article" date="2019" name="Int. J. Syst. Evol. Microbiol.">
        <title>The Global Catalogue of Microorganisms (GCM) 10K type strain sequencing project: providing services to taxonomists for standard genome sequencing and annotation.</title>
        <authorList>
            <consortium name="The Broad Institute Genomics Platform"/>
            <consortium name="The Broad Institute Genome Sequencing Center for Infectious Disease"/>
            <person name="Wu L."/>
            <person name="Ma J."/>
        </authorList>
    </citation>
    <scope>NUCLEOTIDE SEQUENCE [LARGE SCALE GENOMIC DNA]</scope>
    <source>
        <strain evidence="5">KCTC 32041</strain>
    </source>
</reference>
<comment type="caution">
    <text evidence="4">The sequence shown here is derived from an EMBL/GenBank/DDBJ whole genome shotgun (WGS) entry which is preliminary data.</text>
</comment>
<dbReference type="Proteomes" id="UP000600877">
    <property type="component" value="Unassembled WGS sequence"/>
</dbReference>
<gene>
    <name evidence="4" type="ORF">GCM10011290_09630</name>
</gene>
<dbReference type="Gene3D" id="2.160.10.10">
    <property type="entry name" value="Hexapeptide repeat proteins"/>
    <property type="match status" value="1"/>
</dbReference>
<protein>
    <submittedName>
        <fullName evidence="4">Uncharacterized protein</fullName>
    </submittedName>
</protein>
<keyword evidence="1" id="KW-0808">Transferase</keyword>
<dbReference type="PANTHER" id="PTHR23416">
    <property type="entry name" value="SIALIC ACID SYNTHASE-RELATED"/>
    <property type="match status" value="1"/>
</dbReference>
<dbReference type="CDD" id="cd03349">
    <property type="entry name" value="LbH_XAT"/>
    <property type="match status" value="1"/>
</dbReference>
<evidence type="ECO:0000256" key="3">
    <source>
        <dbReference type="ARBA" id="ARBA00023315"/>
    </source>
</evidence>
<evidence type="ECO:0000256" key="1">
    <source>
        <dbReference type="ARBA" id="ARBA00022679"/>
    </source>
</evidence>
<keyword evidence="5" id="KW-1185">Reference proteome</keyword>
<dbReference type="SUPFAM" id="SSF51161">
    <property type="entry name" value="Trimeric LpxA-like enzymes"/>
    <property type="match status" value="1"/>
</dbReference>
<name>A0ABQ2YK09_9NEIS</name>
<dbReference type="EMBL" id="BMYW01000002">
    <property type="protein sequence ID" value="GGX84036.1"/>
    <property type="molecule type" value="Genomic_DNA"/>
</dbReference>
<dbReference type="InterPro" id="IPR018357">
    <property type="entry name" value="Hexapep_transf_CS"/>
</dbReference>
<keyword evidence="3" id="KW-0012">Acyltransferase</keyword>
<keyword evidence="2" id="KW-0677">Repeat</keyword>
<evidence type="ECO:0000313" key="5">
    <source>
        <dbReference type="Proteomes" id="UP000600877"/>
    </source>
</evidence>
<sequence length="137" mass="14835">MVGDFSYIGPNSIVCPKVKMGRFVMFGPSVVIMGKDHRFDIIGQPMIFSGREPLKGTTIGDDVWIGAGVFIMEGVTVGAGAIIGANSVVTKDVPAGEIHAGNPAKKIKERFSSHNELQVHLEKLAKGNYKICYSERR</sequence>
<dbReference type="Pfam" id="PF00132">
    <property type="entry name" value="Hexapep"/>
    <property type="match status" value="1"/>
</dbReference>
<accession>A0ABQ2YK09</accession>
<organism evidence="4 5">
    <name type="scientific">Vogesella alkaliphila</name>
    <dbReference type="NCBI Taxonomy" id="1193621"/>
    <lineage>
        <taxon>Bacteria</taxon>
        <taxon>Pseudomonadati</taxon>
        <taxon>Pseudomonadota</taxon>
        <taxon>Betaproteobacteria</taxon>
        <taxon>Neisseriales</taxon>
        <taxon>Chromobacteriaceae</taxon>
        <taxon>Vogesella</taxon>
    </lineage>
</organism>